<feature type="compositionally biased region" description="Basic and acidic residues" evidence="3">
    <location>
        <begin position="524"/>
        <end position="534"/>
    </location>
</feature>
<dbReference type="OrthoDB" id="207120at2759"/>
<dbReference type="InterPro" id="IPR001452">
    <property type="entry name" value="SH3_domain"/>
</dbReference>
<dbReference type="SMART" id="SM00326">
    <property type="entry name" value="SH3"/>
    <property type="match status" value="1"/>
</dbReference>
<dbReference type="AlphaFoldDB" id="A0A8J5QHS6"/>
<evidence type="ECO:0000256" key="2">
    <source>
        <dbReference type="PROSITE-ProRule" id="PRU00192"/>
    </source>
</evidence>
<feature type="domain" description="SH3" evidence="4">
    <location>
        <begin position="6"/>
        <end position="65"/>
    </location>
</feature>
<evidence type="ECO:0000256" key="3">
    <source>
        <dbReference type="SAM" id="MobiDB-lite"/>
    </source>
</evidence>
<feature type="compositionally biased region" description="Acidic residues" evidence="3">
    <location>
        <begin position="296"/>
        <end position="307"/>
    </location>
</feature>
<feature type="compositionally biased region" description="Pro residues" evidence="3">
    <location>
        <begin position="626"/>
        <end position="649"/>
    </location>
</feature>
<gene>
    <name evidence="5" type="ORF">J8A68_004109</name>
</gene>
<comment type="caution">
    <text evidence="5">The sequence shown here is derived from an EMBL/GenBank/DDBJ whole genome shotgun (WGS) entry which is preliminary data.</text>
</comment>
<evidence type="ECO:0000313" key="6">
    <source>
        <dbReference type="Proteomes" id="UP000694255"/>
    </source>
</evidence>
<dbReference type="RefSeq" id="XP_049262571.1">
    <property type="nucleotide sequence ID" value="XM_049408034.1"/>
</dbReference>
<dbReference type="PANTHER" id="PTHR46026:SF1">
    <property type="entry name" value="RHO-TYPE GUANINE NUCLEOTIDE EXCHANGE FACTOR, ISOFORM F"/>
    <property type="match status" value="1"/>
</dbReference>
<feature type="compositionally biased region" description="Basic and acidic residues" evidence="3">
    <location>
        <begin position="227"/>
        <end position="239"/>
    </location>
</feature>
<evidence type="ECO:0000259" key="4">
    <source>
        <dbReference type="PROSITE" id="PS50002"/>
    </source>
</evidence>
<keyword evidence="6" id="KW-1185">Reference proteome</keyword>
<proteinExistence type="predicted"/>
<dbReference type="Pfam" id="PF25459">
    <property type="entry name" value="AIM3_BBC1_C"/>
    <property type="match status" value="1"/>
</dbReference>
<reference evidence="5 6" key="1">
    <citation type="journal article" date="2021" name="DNA Res.">
        <title>Genome analysis of Candida subhashii reveals its hybrid nature and dual mitochondrial genome conformations.</title>
        <authorList>
            <person name="Mixao V."/>
            <person name="Hegedusova E."/>
            <person name="Saus E."/>
            <person name="Pryszcz L.P."/>
            <person name="Cillingova A."/>
            <person name="Nosek J."/>
            <person name="Gabaldon T."/>
        </authorList>
    </citation>
    <scope>NUCLEOTIDE SEQUENCE [LARGE SCALE GENOMIC DNA]</scope>
    <source>
        <strain evidence="5 6">CBS 10753</strain>
    </source>
</reference>
<dbReference type="PANTHER" id="PTHR46026">
    <property type="entry name" value="RHO-TYPE GUANINE NUCLEOTIDE EXCHANGE FACTOR, ISOFORM F"/>
    <property type="match status" value="1"/>
</dbReference>
<feature type="compositionally biased region" description="Acidic residues" evidence="3">
    <location>
        <begin position="317"/>
        <end position="342"/>
    </location>
</feature>
<feature type="compositionally biased region" description="Low complexity" evidence="3">
    <location>
        <begin position="68"/>
        <end position="97"/>
    </location>
</feature>
<protein>
    <recommendedName>
        <fullName evidence="4">SH3 domain-containing protein</fullName>
    </recommendedName>
</protein>
<accession>A0A8J5QHS6</accession>
<dbReference type="PROSITE" id="PS50002">
    <property type="entry name" value="SH3"/>
    <property type="match status" value="1"/>
</dbReference>
<feature type="compositionally biased region" description="Polar residues" evidence="3">
    <location>
        <begin position="103"/>
        <end position="120"/>
    </location>
</feature>
<feature type="region of interest" description="Disordered" evidence="3">
    <location>
        <begin position="68"/>
        <end position="133"/>
    </location>
</feature>
<dbReference type="EMBL" id="JAGSYN010000180">
    <property type="protein sequence ID" value="KAG7662338.1"/>
    <property type="molecule type" value="Genomic_DNA"/>
</dbReference>
<evidence type="ECO:0000256" key="1">
    <source>
        <dbReference type="ARBA" id="ARBA00022443"/>
    </source>
</evidence>
<feature type="region of interest" description="Disordered" evidence="3">
    <location>
        <begin position="170"/>
        <end position="679"/>
    </location>
</feature>
<name>A0A8J5QHS6_9ASCO</name>
<feature type="compositionally biased region" description="Polar residues" evidence="3">
    <location>
        <begin position="414"/>
        <end position="430"/>
    </location>
</feature>
<organism evidence="5 6">
    <name type="scientific">[Candida] subhashii</name>
    <dbReference type="NCBI Taxonomy" id="561895"/>
    <lineage>
        <taxon>Eukaryota</taxon>
        <taxon>Fungi</taxon>
        <taxon>Dikarya</taxon>
        <taxon>Ascomycota</taxon>
        <taxon>Saccharomycotina</taxon>
        <taxon>Pichiomycetes</taxon>
        <taxon>Debaryomycetaceae</taxon>
        <taxon>Spathaspora</taxon>
    </lineage>
</organism>
<feature type="compositionally biased region" description="Pro residues" evidence="3">
    <location>
        <begin position="551"/>
        <end position="589"/>
    </location>
</feature>
<feature type="compositionally biased region" description="Acidic residues" evidence="3">
    <location>
        <begin position="603"/>
        <end position="614"/>
    </location>
</feature>
<feature type="compositionally biased region" description="Acidic residues" evidence="3">
    <location>
        <begin position="433"/>
        <end position="443"/>
    </location>
</feature>
<feature type="compositionally biased region" description="Acidic residues" evidence="3">
    <location>
        <begin position="535"/>
        <end position="545"/>
    </location>
</feature>
<dbReference type="GeneID" id="73470909"/>
<dbReference type="Proteomes" id="UP000694255">
    <property type="component" value="Unassembled WGS sequence"/>
</dbReference>
<dbReference type="InterPro" id="IPR057402">
    <property type="entry name" value="AIM3_BBC1_C"/>
</dbReference>
<evidence type="ECO:0000313" key="5">
    <source>
        <dbReference type="EMBL" id="KAG7662338.1"/>
    </source>
</evidence>
<keyword evidence="1 2" id="KW-0728">SH3 domain</keyword>
<feature type="compositionally biased region" description="Low complexity" evidence="3">
    <location>
        <begin position="362"/>
        <end position="383"/>
    </location>
</feature>
<sequence>MSEQPQVPFQVKAIFDYKSDFEDDLNFSIGQIITVTTIENDEWFTGEYDGKSGMFPKNFVEIVPIPVVPTSNRPTRRTSTTEESSIAKQEAAAPAQEPEQEPTSPIQRRSSTKSIESNPLNVPMPQAFPHKQADPYSIKKQFVAAGTSHYIPKIQPRDESNVVHAIHEVRHSDDIVRSNDAGHEQEEEEGPKLTLKERIALLQKKQQEEAEREAAAAKKKEEKKKKQADEKERVKHLREQQQVASEEGNEQENFVTAVSRHGTGEFQPSDQSEISQRRQSLAHSIAASEKFTEALSENEEETEDAVEAPEAAHEGNEGDNEEEEAEDEQEEEEDEDEEEDDEETKRRKLIERMAKMSGGRNMFGMMGMPMPFGAPAAAPQPASKPKKKQSPPEPPVEEPRIEAHHAPPVPTADVPSTSPQSTGKFRQEGSSMAEDDEPSDTDVNELITQKEIDKQATQKYEVVSDSGIDEPKPLKLHKHTSVEQEGAGYEADEDLSDITKPPEVDHSSRPPPAVSMRSGESTDIEDKKQSHDTLAEEEEEDEESTPQETRAPPPPPPGIPEAVPPPLPSAPPSIPTEAPPVPGQMPPIPVRSYQEPQQQQPDSSDESSDEEDESPQPIRSHTISSFPPPPPVPAPISPTSAPPPIPMGNPPKRASTDLDHFTRPPAVGMFPGSRTSIDSRSSRSRTIEYRDYYILFYDLSQLVLELEFENQDPRNSIHIVNYFVKGVPIVRKDLLDRYHKQFSGLILEKAQRLIGSGGGTRIDGGIVEHVFEELNSTKVIVPAIGNKGYGVTIYKNINNSNVNKVDEIRSGDILWIKNGKFNVHKGIVGAKSVTVGGGGGAPYSAIIYEYDPKKEKFKVFETDSSGQLKKESYKLGEFKSGRIRVFRPVGRDYVDW</sequence>
<dbReference type="Pfam" id="PF00018">
    <property type="entry name" value="SH3_1"/>
    <property type="match status" value="1"/>
</dbReference>
<feature type="compositionally biased region" description="Basic and acidic residues" evidence="3">
    <location>
        <begin position="170"/>
        <end position="220"/>
    </location>
</feature>
<feature type="compositionally biased region" description="Polar residues" evidence="3">
    <location>
        <begin position="266"/>
        <end position="282"/>
    </location>
</feature>